<dbReference type="InterPro" id="IPR027417">
    <property type="entry name" value="P-loop_NTPase"/>
</dbReference>
<evidence type="ECO:0000313" key="5">
    <source>
        <dbReference type="Proteomes" id="UP000199440"/>
    </source>
</evidence>
<feature type="domain" description="ABC transporter" evidence="3">
    <location>
        <begin position="3"/>
        <end position="214"/>
    </location>
</feature>
<keyword evidence="2" id="KW-0067">ATP-binding</keyword>
<dbReference type="InterPro" id="IPR003593">
    <property type="entry name" value="AAA+_ATPase"/>
</dbReference>
<dbReference type="Proteomes" id="UP000199440">
    <property type="component" value="Unassembled WGS sequence"/>
</dbReference>
<dbReference type="SMART" id="SM00382">
    <property type="entry name" value="AAA"/>
    <property type="match status" value="1"/>
</dbReference>
<dbReference type="Gene3D" id="3.40.50.300">
    <property type="entry name" value="P-loop containing nucleotide triphosphate hydrolases"/>
    <property type="match status" value="1"/>
</dbReference>
<dbReference type="Pfam" id="PF00005">
    <property type="entry name" value="ABC_tran"/>
    <property type="match status" value="1"/>
</dbReference>
<evidence type="ECO:0000259" key="3">
    <source>
        <dbReference type="PROSITE" id="PS50893"/>
    </source>
</evidence>
<proteinExistence type="predicted"/>
<dbReference type="InterPro" id="IPR003439">
    <property type="entry name" value="ABC_transporter-like_ATP-bd"/>
</dbReference>
<dbReference type="SUPFAM" id="SSF52540">
    <property type="entry name" value="P-loop containing nucleoside triphosphate hydrolases"/>
    <property type="match status" value="1"/>
</dbReference>
<reference evidence="4 5" key="1">
    <citation type="submission" date="2016-10" db="EMBL/GenBank/DDBJ databases">
        <authorList>
            <person name="de Groot N.N."/>
        </authorList>
    </citation>
    <scope>NUCLEOTIDE SEQUENCE [LARGE SCALE GENOMIC DNA]</scope>
    <source>
        <strain evidence="4 5">DSM 19886</strain>
    </source>
</reference>
<evidence type="ECO:0000313" key="4">
    <source>
        <dbReference type="EMBL" id="SDM96108.1"/>
    </source>
</evidence>
<dbReference type="PANTHER" id="PTHR43158:SF1">
    <property type="entry name" value="ABC TRANSPORTER, ATP-BINDING PROTEIN"/>
    <property type="match status" value="1"/>
</dbReference>
<dbReference type="EMBL" id="FNGV01000018">
    <property type="protein sequence ID" value="SDM96108.1"/>
    <property type="molecule type" value="Genomic_DNA"/>
</dbReference>
<keyword evidence="1" id="KW-0547">Nucleotide-binding</keyword>
<dbReference type="GO" id="GO:0016887">
    <property type="term" value="F:ATP hydrolysis activity"/>
    <property type="evidence" value="ECO:0007669"/>
    <property type="project" value="InterPro"/>
</dbReference>
<evidence type="ECO:0000256" key="2">
    <source>
        <dbReference type="ARBA" id="ARBA00022840"/>
    </source>
</evidence>
<dbReference type="STRING" id="192904.SAMN04488514_11815"/>
<protein>
    <submittedName>
        <fullName evidence="4">ABC-type cobalamin/Fe3+-siderophores transport system, ATPase component</fullName>
    </submittedName>
</protein>
<organism evidence="4 5">
    <name type="scientific">Kriegella aquimaris</name>
    <dbReference type="NCBI Taxonomy" id="192904"/>
    <lineage>
        <taxon>Bacteria</taxon>
        <taxon>Pseudomonadati</taxon>
        <taxon>Bacteroidota</taxon>
        <taxon>Flavobacteriia</taxon>
        <taxon>Flavobacteriales</taxon>
        <taxon>Flavobacteriaceae</taxon>
        <taxon>Kriegella</taxon>
    </lineage>
</organism>
<evidence type="ECO:0000256" key="1">
    <source>
        <dbReference type="ARBA" id="ARBA00022741"/>
    </source>
</evidence>
<dbReference type="GO" id="GO:0005524">
    <property type="term" value="F:ATP binding"/>
    <property type="evidence" value="ECO:0007669"/>
    <property type="project" value="UniProtKB-KW"/>
</dbReference>
<name>A0A1G9XH85_9FLAO</name>
<dbReference type="AlphaFoldDB" id="A0A1G9XH85"/>
<dbReference type="PANTHER" id="PTHR43158">
    <property type="entry name" value="SKFA PEPTIDE EXPORT ATP-BINDING PROTEIN SKFE"/>
    <property type="match status" value="1"/>
</dbReference>
<dbReference type="PROSITE" id="PS50893">
    <property type="entry name" value="ABC_TRANSPORTER_2"/>
    <property type="match status" value="1"/>
</dbReference>
<sequence length="220" mass="25227">MILEADNIELSFDRKTILRGIYVRAETGKITGILGRNGCGKTSLLRIIFGSLTPKYKSIRKDGKHQKRNLYLGRDIAYLPQHQLLPNSLKLGSVFQLFGANWTEFLNLFDAFKGYASAHPNALSSGELRIVETYLILTSNKKIILLDEPFSFIAPVYIEKFKTIIHKKKKDSVIIVTDHFYRDILEISDCIYFLKNGYSKEIRTKKDLEEEGYINLDPSD</sequence>
<dbReference type="OrthoDB" id="9801987at2"/>
<keyword evidence="5" id="KW-1185">Reference proteome</keyword>
<dbReference type="RefSeq" id="WP_089895136.1">
    <property type="nucleotide sequence ID" value="NZ_FNGV01000018.1"/>
</dbReference>
<gene>
    <name evidence="4" type="ORF">SAMN04488514_11815</name>
</gene>
<accession>A0A1G9XH85</accession>